<name>A0A7R9VM06_9CHLO</name>
<feature type="domain" description="START" evidence="2">
    <location>
        <begin position="340"/>
        <end position="507"/>
    </location>
</feature>
<dbReference type="InterPro" id="IPR051213">
    <property type="entry name" value="START_lipid_transfer"/>
</dbReference>
<dbReference type="GO" id="GO:0008289">
    <property type="term" value="F:lipid binding"/>
    <property type="evidence" value="ECO:0007669"/>
    <property type="project" value="InterPro"/>
</dbReference>
<sequence length="855" mass="91486">MVAASLSASSRALEGAMAATQRQRSGSSSAGSTSTLAAKFVLAAVVVGLLRAVPVNSVTLVSLAASLEGWTALLVGCPAVIVAVALVAKSRQAVPAAQRVGHTANINVTGAPKPSSSTAASSLESCSPHSASSKQAGGGLRRLARRIGRRLNSGAVRFTGSQELHSVMEVPFLRVRSVHRSASRASSVQDSEHGSIQSGRPQQAASSQRGRVPSMARIASGQNLHDTGGTTDLGMSVVTDVRTDAASVTSKATNKQPCEEFVYNGHLAVDCLPYDTTEPAMAEVRNVVTEQHLLQFGMMLGESSAELAIGMQAGALPVGTAGSGASLYGETDDERAYAAGWLRVVEEHTEGLHYWVDRRPLRKGLYMYKTRAVYERCTTDQMVAFHFSNCQAKRDWDDSCVALQPLPPPCLLDMPEPALNTAAHAQSAFVYARSRFPPPMAQREYVYARRVWYKADDGGVYCVQRACSHPAPPPAGCRVQRIDDFVNGFVMRAVPGIYSSAPATEVVTTYFEDSRAHAGIINMAIRKALWPMTQKSEAGLRRFIARSAGQLPQRRGPPFLKQPPAEGCNGCVATAAGGASSNHGSADARVHVQTGSTVTHDASSEVMSRSAYTFLNFTLDTAFTNASMFSGYYPALTTRLQIAPKLYSGYLALWHGGAEIVATLRAMSAAIAATLLRWHRWHRMAAWRTSALLRRGANVVRRAVGLPPLPEREPASFPIKPPRRRLSRAVRLAGMAVKAVGLQLVRGLVVSKRGGNVNGNELLPAAVGGAREGLSPDSVSDIARASMRQRRKLQDTRSRHMLGVMLGLDASGPGVGSPTIRQSSSGKQVQLPHHIPLQDSRHPDKENLFRSRSGL</sequence>
<evidence type="ECO:0000313" key="3">
    <source>
        <dbReference type="EMBL" id="CAD8299780.1"/>
    </source>
</evidence>
<dbReference type="SUPFAM" id="SSF55961">
    <property type="entry name" value="Bet v1-like"/>
    <property type="match status" value="1"/>
</dbReference>
<feature type="region of interest" description="Disordered" evidence="1">
    <location>
        <begin position="105"/>
        <end position="139"/>
    </location>
</feature>
<dbReference type="InterPro" id="IPR002913">
    <property type="entry name" value="START_lipid-bd_dom"/>
</dbReference>
<feature type="compositionally biased region" description="Basic and acidic residues" evidence="1">
    <location>
        <begin position="839"/>
        <end position="849"/>
    </location>
</feature>
<gene>
    <name evidence="3" type="ORF">CEUR00632_LOCUS15235</name>
</gene>
<dbReference type="EMBL" id="HBEC01032844">
    <property type="protein sequence ID" value="CAD8299780.1"/>
    <property type="molecule type" value="Transcribed_RNA"/>
</dbReference>
<feature type="compositionally biased region" description="Polar residues" evidence="1">
    <location>
        <begin position="194"/>
        <end position="209"/>
    </location>
</feature>
<feature type="region of interest" description="Disordered" evidence="1">
    <location>
        <begin position="183"/>
        <end position="212"/>
    </location>
</feature>
<organism evidence="3">
    <name type="scientific">Chlamydomonas euryale</name>
    <dbReference type="NCBI Taxonomy" id="1486919"/>
    <lineage>
        <taxon>Eukaryota</taxon>
        <taxon>Viridiplantae</taxon>
        <taxon>Chlorophyta</taxon>
        <taxon>core chlorophytes</taxon>
        <taxon>Chlorophyceae</taxon>
        <taxon>CS clade</taxon>
        <taxon>Chlamydomonadales</taxon>
        <taxon>Chlamydomonadaceae</taxon>
        <taxon>Chlamydomonas</taxon>
    </lineage>
</organism>
<dbReference type="GO" id="GO:0005737">
    <property type="term" value="C:cytoplasm"/>
    <property type="evidence" value="ECO:0007669"/>
    <property type="project" value="UniProtKB-ARBA"/>
</dbReference>
<reference evidence="3" key="1">
    <citation type="submission" date="2021-01" db="EMBL/GenBank/DDBJ databases">
        <authorList>
            <person name="Corre E."/>
            <person name="Pelletier E."/>
            <person name="Niang G."/>
            <person name="Scheremetjew M."/>
            <person name="Finn R."/>
            <person name="Kale V."/>
            <person name="Holt S."/>
            <person name="Cochrane G."/>
            <person name="Meng A."/>
            <person name="Brown T."/>
            <person name="Cohen L."/>
        </authorList>
    </citation>
    <scope>NUCLEOTIDE SEQUENCE</scope>
    <source>
        <strain evidence="3">CCMP219</strain>
    </source>
</reference>
<feature type="region of interest" description="Disordered" evidence="1">
    <location>
        <begin position="807"/>
        <end position="855"/>
    </location>
</feature>
<dbReference type="InterPro" id="IPR023393">
    <property type="entry name" value="START-like_dom_sf"/>
</dbReference>
<proteinExistence type="predicted"/>
<dbReference type="PANTHER" id="PTHR19308:SF39">
    <property type="entry name" value="PHOSPHATIDYLCHOLINE TRANSFER PROTEIN"/>
    <property type="match status" value="1"/>
</dbReference>
<dbReference type="Gene3D" id="3.30.530.20">
    <property type="match status" value="1"/>
</dbReference>
<accession>A0A7R9VM06</accession>
<dbReference type="PANTHER" id="PTHR19308">
    <property type="entry name" value="PHOSPHATIDYLCHOLINE TRANSFER PROTEIN"/>
    <property type="match status" value="1"/>
</dbReference>
<protein>
    <recommendedName>
        <fullName evidence="2">START domain-containing protein</fullName>
    </recommendedName>
</protein>
<feature type="compositionally biased region" description="Polar residues" evidence="1">
    <location>
        <begin position="819"/>
        <end position="828"/>
    </location>
</feature>
<feature type="compositionally biased region" description="Low complexity" evidence="1">
    <location>
        <begin position="111"/>
        <end position="128"/>
    </location>
</feature>
<dbReference type="AlphaFoldDB" id="A0A7R9VM06"/>
<dbReference type="PROSITE" id="PS50848">
    <property type="entry name" value="START"/>
    <property type="match status" value="1"/>
</dbReference>
<evidence type="ECO:0000256" key="1">
    <source>
        <dbReference type="SAM" id="MobiDB-lite"/>
    </source>
</evidence>
<evidence type="ECO:0000259" key="2">
    <source>
        <dbReference type="PROSITE" id="PS50848"/>
    </source>
</evidence>